<dbReference type="EMBL" id="CAJVCH010121053">
    <property type="protein sequence ID" value="CAG7725385.1"/>
    <property type="molecule type" value="Genomic_DNA"/>
</dbReference>
<evidence type="ECO:0000313" key="5">
    <source>
        <dbReference type="Proteomes" id="UP000708208"/>
    </source>
</evidence>
<evidence type="ECO:0000313" key="4">
    <source>
        <dbReference type="EMBL" id="CAG7725385.1"/>
    </source>
</evidence>
<evidence type="ECO:0000256" key="2">
    <source>
        <dbReference type="PROSITE-ProRule" id="PRU01240"/>
    </source>
</evidence>
<dbReference type="PANTHER" id="PTHR43399">
    <property type="entry name" value="SUBTILISIN-RELATED"/>
    <property type="match status" value="1"/>
</dbReference>
<evidence type="ECO:0000259" key="3">
    <source>
        <dbReference type="Pfam" id="PF00082"/>
    </source>
</evidence>
<dbReference type="GO" id="GO:0008236">
    <property type="term" value="F:serine-type peptidase activity"/>
    <property type="evidence" value="ECO:0007669"/>
    <property type="project" value="InterPro"/>
</dbReference>
<feature type="domain" description="Peptidase S8/S53" evidence="3">
    <location>
        <begin position="90"/>
        <end position="364"/>
    </location>
</feature>
<reference evidence="4" key="1">
    <citation type="submission" date="2021-06" db="EMBL/GenBank/DDBJ databases">
        <authorList>
            <person name="Hodson N. C."/>
            <person name="Mongue J. A."/>
            <person name="Jaron S. K."/>
        </authorList>
    </citation>
    <scope>NUCLEOTIDE SEQUENCE</scope>
</reference>
<dbReference type="OrthoDB" id="10256524at2759"/>
<comment type="caution">
    <text evidence="4">The sequence shown here is derived from an EMBL/GenBank/DDBJ whole genome shotgun (WGS) entry which is preliminary data.</text>
</comment>
<dbReference type="Pfam" id="PF00082">
    <property type="entry name" value="Peptidase_S8"/>
    <property type="match status" value="1"/>
</dbReference>
<keyword evidence="5" id="KW-1185">Reference proteome</keyword>
<accession>A0A8J2K0E9</accession>
<dbReference type="AlphaFoldDB" id="A0A8J2K0E9"/>
<protein>
    <recommendedName>
        <fullName evidence="3">Peptidase S8/S53 domain-containing protein</fullName>
    </recommendedName>
</protein>
<dbReference type="InterPro" id="IPR000209">
    <property type="entry name" value="Peptidase_S8/S53_dom"/>
</dbReference>
<organism evidence="4 5">
    <name type="scientific">Allacma fusca</name>
    <dbReference type="NCBI Taxonomy" id="39272"/>
    <lineage>
        <taxon>Eukaryota</taxon>
        <taxon>Metazoa</taxon>
        <taxon>Ecdysozoa</taxon>
        <taxon>Arthropoda</taxon>
        <taxon>Hexapoda</taxon>
        <taxon>Collembola</taxon>
        <taxon>Symphypleona</taxon>
        <taxon>Sminthuridae</taxon>
        <taxon>Allacma</taxon>
    </lineage>
</organism>
<dbReference type="PROSITE" id="PS51892">
    <property type="entry name" value="SUBTILASE"/>
    <property type="match status" value="1"/>
</dbReference>
<gene>
    <name evidence="4" type="ORF">AFUS01_LOCUS14342</name>
</gene>
<comment type="similarity">
    <text evidence="1 2">Belongs to the peptidase S8 family.</text>
</comment>
<dbReference type="Proteomes" id="UP000708208">
    <property type="component" value="Unassembled WGS sequence"/>
</dbReference>
<comment type="caution">
    <text evidence="2">Lacks conserved residue(s) required for the propagation of feature annotation.</text>
</comment>
<feature type="non-terminal residue" evidence="4">
    <location>
        <position position="1"/>
    </location>
</feature>
<proteinExistence type="inferred from homology"/>
<name>A0A8J2K0E9_9HEXA</name>
<dbReference type="GO" id="GO:0006508">
    <property type="term" value="P:proteolysis"/>
    <property type="evidence" value="ECO:0007669"/>
    <property type="project" value="InterPro"/>
</dbReference>
<evidence type="ECO:0000256" key="1">
    <source>
        <dbReference type="ARBA" id="ARBA00011073"/>
    </source>
</evidence>
<dbReference type="PANTHER" id="PTHR43399:SF4">
    <property type="entry name" value="CELL WALL-ASSOCIATED PROTEASE"/>
    <property type="match status" value="1"/>
</dbReference>
<dbReference type="InterPro" id="IPR051048">
    <property type="entry name" value="Peptidase_S8/S53_subtilisin"/>
</dbReference>
<sequence length="376" mass="39338">ALEGSNARKNSIQVNQLWITNQISVKGADLTLLQELDKFSEISTIEKEQIIPSFQPTESKVVPKDQIQEGEQWGVEFIEAPQVWQSGIRGAGAVIAIVATGVRRTHEALRDGYRRQNGWYDPALRSNSPIDEIGVGTHLAGVIAGRVNGIGVAPEAQWIACKACGAVTCSTSDLLACGQWALCPTDSRGSDARCDLAPSAVANAWVMAQSDFYEEVLKTLEAAGIASLFAPTGYGPACGTIGSPGDSVRSITVTSVSVDNKVTGTAGAGPSEAGNIKPDLSAPGVKILSAFHTSDKAYASLTGISLAVPHVSGVIALLRSKQPEASLDKIKEVLFNGAQPTVPTGQNCGRIDESTYPNNHAGYGLVNARASAALLS</sequence>